<feature type="compositionally biased region" description="Polar residues" evidence="1">
    <location>
        <begin position="109"/>
        <end position="124"/>
    </location>
</feature>
<keyword evidence="4" id="KW-1185">Reference proteome</keyword>
<keyword evidence="2" id="KW-0472">Membrane</keyword>
<keyword evidence="2" id="KW-0812">Transmembrane</keyword>
<accession>A0AAW0G5U3</accession>
<organism evidence="3 4">
    <name type="scientific">Cerrena zonata</name>
    <dbReference type="NCBI Taxonomy" id="2478898"/>
    <lineage>
        <taxon>Eukaryota</taxon>
        <taxon>Fungi</taxon>
        <taxon>Dikarya</taxon>
        <taxon>Basidiomycota</taxon>
        <taxon>Agaricomycotina</taxon>
        <taxon>Agaricomycetes</taxon>
        <taxon>Polyporales</taxon>
        <taxon>Cerrenaceae</taxon>
        <taxon>Cerrena</taxon>
    </lineage>
</organism>
<proteinExistence type="predicted"/>
<feature type="transmembrane region" description="Helical" evidence="2">
    <location>
        <begin position="26"/>
        <end position="48"/>
    </location>
</feature>
<reference evidence="3 4" key="1">
    <citation type="submission" date="2022-09" db="EMBL/GenBank/DDBJ databases">
        <authorList>
            <person name="Palmer J.M."/>
        </authorList>
    </citation>
    <scope>NUCLEOTIDE SEQUENCE [LARGE SCALE GENOMIC DNA]</scope>
    <source>
        <strain evidence="3 4">DSM 7382</strain>
    </source>
</reference>
<gene>
    <name evidence="3" type="ORF">QCA50_008536</name>
</gene>
<evidence type="ECO:0000256" key="1">
    <source>
        <dbReference type="SAM" id="MobiDB-lite"/>
    </source>
</evidence>
<dbReference type="EMBL" id="JASBNA010000011">
    <property type="protein sequence ID" value="KAK7688166.1"/>
    <property type="molecule type" value="Genomic_DNA"/>
</dbReference>
<protein>
    <submittedName>
        <fullName evidence="3">Uncharacterized protein</fullName>
    </submittedName>
</protein>
<sequence>MWYYTREGQAVFGNSYGKHYTTISSMFVESAALYAICSILLLATYAIQHPINQIWFGLSPSVQMIANYLIIYRVADGRAWSSEMFTKATGTISSIGFHTDPSYHDAAMTGSSEPASPTAVSHSQPRAAGDPFRSLGNIDDGASSRSKVDEISKSLEGSGQSDTQNGRVVSWVSKETV</sequence>
<feature type="transmembrane region" description="Helical" evidence="2">
    <location>
        <begin position="54"/>
        <end position="75"/>
    </location>
</feature>
<dbReference type="AlphaFoldDB" id="A0AAW0G5U3"/>
<evidence type="ECO:0000313" key="4">
    <source>
        <dbReference type="Proteomes" id="UP001385951"/>
    </source>
</evidence>
<comment type="caution">
    <text evidence="3">The sequence shown here is derived from an EMBL/GenBank/DDBJ whole genome shotgun (WGS) entry which is preliminary data.</text>
</comment>
<dbReference type="Proteomes" id="UP001385951">
    <property type="component" value="Unassembled WGS sequence"/>
</dbReference>
<feature type="region of interest" description="Disordered" evidence="1">
    <location>
        <begin position="105"/>
        <end position="177"/>
    </location>
</feature>
<keyword evidence="2" id="KW-1133">Transmembrane helix</keyword>
<name>A0AAW0G5U3_9APHY</name>
<feature type="compositionally biased region" description="Polar residues" evidence="1">
    <location>
        <begin position="155"/>
        <end position="177"/>
    </location>
</feature>
<evidence type="ECO:0000313" key="3">
    <source>
        <dbReference type="EMBL" id="KAK7688166.1"/>
    </source>
</evidence>
<evidence type="ECO:0000256" key="2">
    <source>
        <dbReference type="SAM" id="Phobius"/>
    </source>
</evidence>